<protein>
    <recommendedName>
        <fullName evidence="1">UspA domain-containing protein</fullName>
    </recommendedName>
</protein>
<dbReference type="Pfam" id="PF00582">
    <property type="entry name" value="Usp"/>
    <property type="match status" value="1"/>
</dbReference>
<dbReference type="Gene3D" id="3.40.50.620">
    <property type="entry name" value="HUPs"/>
    <property type="match status" value="1"/>
</dbReference>
<comment type="caution">
    <text evidence="2">The sequence shown here is derived from an EMBL/GenBank/DDBJ whole genome shotgun (WGS) entry which is preliminary data.</text>
</comment>
<organism evidence="2 3">
    <name type="scientific">Taxus chinensis</name>
    <name type="common">Chinese yew</name>
    <name type="synonym">Taxus wallichiana var. chinensis</name>
    <dbReference type="NCBI Taxonomy" id="29808"/>
    <lineage>
        <taxon>Eukaryota</taxon>
        <taxon>Viridiplantae</taxon>
        <taxon>Streptophyta</taxon>
        <taxon>Embryophyta</taxon>
        <taxon>Tracheophyta</taxon>
        <taxon>Spermatophyta</taxon>
        <taxon>Pinopsida</taxon>
        <taxon>Pinidae</taxon>
        <taxon>Conifers II</taxon>
        <taxon>Cupressales</taxon>
        <taxon>Taxaceae</taxon>
        <taxon>Taxus</taxon>
    </lineage>
</organism>
<dbReference type="PRINTS" id="PR01438">
    <property type="entry name" value="UNVRSLSTRESS"/>
</dbReference>
<dbReference type="EMBL" id="JAHRHJ020000005">
    <property type="protein sequence ID" value="KAH9313700.1"/>
    <property type="molecule type" value="Genomic_DNA"/>
</dbReference>
<dbReference type="InterPro" id="IPR006016">
    <property type="entry name" value="UspA"/>
</dbReference>
<gene>
    <name evidence="2" type="ORF">KI387_022327</name>
</gene>
<evidence type="ECO:0000313" key="3">
    <source>
        <dbReference type="Proteomes" id="UP000824469"/>
    </source>
</evidence>
<dbReference type="InterPro" id="IPR014729">
    <property type="entry name" value="Rossmann-like_a/b/a_fold"/>
</dbReference>
<dbReference type="AlphaFoldDB" id="A0AA38L9W2"/>
<dbReference type="CDD" id="cd23659">
    <property type="entry name" value="USP_At3g01520-like"/>
    <property type="match status" value="1"/>
</dbReference>
<accession>A0AA38L9W2</accession>
<dbReference type="PANTHER" id="PTHR31964:SF113">
    <property type="entry name" value="USPA DOMAIN-CONTAINING PROTEIN"/>
    <property type="match status" value="1"/>
</dbReference>
<reference evidence="2 3" key="1">
    <citation type="journal article" date="2021" name="Nat. Plants">
        <title>The Taxus genome provides insights into paclitaxel biosynthesis.</title>
        <authorList>
            <person name="Xiong X."/>
            <person name="Gou J."/>
            <person name="Liao Q."/>
            <person name="Li Y."/>
            <person name="Zhou Q."/>
            <person name="Bi G."/>
            <person name="Li C."/>
            <person name="Du R."/>
            <person name="Wang X."/>
            <person name="Sun T."/>
            <person name="Guo L."/>
            <person name="Liang H."/>
            <person name="Lu P."/>
            <person name="Wu Y."/>
            <person name="Zhang Z."/>
            <person name="Ro D.K."/>
            <person name="Shang Y."/>
            <person name="Huang S."/>
            <person name="Yan J."/>
        </authorList>
    </citation>
    <scope>NUCLEOTIDE SEQUENCE [LARGE SCALE GENOMIC DNA]</scope>
    <source>
        <strain evidence="2">Ta-2019</strain>
    </source>
</reference>
<proteinExistence type="predicted"/>
<dbReference type="OMA" id="MICEMAQ"/>
<name>A0AA38L9W2_TAXCH</name>
<dbReference type="PANTHER" id="PTHR31964">
    <property type="entry name" value="ADENINE NUCLEOTIDE ALPHA HYDROLASES-LIKE SUPERFAMILY PROTEIN"/>
    <property type="match status" value="1"/>
</dbReference>
<sequence>MIMDDVRIRDVGTAQVCTSLWMEEMKFLKSTEGTSYLYEVESSCDGEEEVSPNPHVVFVENSGGEVVSPIQGRYKNDGEINCSDNLTTWRFMMEGVKGRRVMVAVDESEHSMYSLKWVVENLRPTGSDTLILCHVKRRPVTYGGAAGPGFVLTPEVIMYLEKYEDRNAKSIMKKSREICSGSQVKVEEKIVSGDARESLCEAAKKSETDMLVVGSHGYGPIKRALLGSVSDYCAHHAKCPVLIVKKPHH</sequence>
<keyword evidence="3" id="KW-1185">Reference proteome</keyword>
<dbReference type="SUPFAM" id="SSF52402">
    <property type="entry name" value="Adenine nucleotide alpha hydrolases-like"/>
    <property type="match status" value="1"/>
</dbReference>
<evidence type="ECO:0000259" key="1">
    <source>
        <dbReference type="Pfam" id="PF00582"/>
    </source>
</evidence>
<dbReference type="Proteomes" id="UP000824469">
    <property type="component" value="Unassembled WGS sequence"/>
</dbReference>
<evidence type="ECO:0000313" key="2">
    <source>
        <dbReference type="EMBL" id="KAH9313700.1"/>
    </source>
</evidence>
<dbReference type="InterPro" id="IPR006015">
    <property type="entry name" value="Universal_stress_UspA"/>
</dbReference>
<feature type="domain" description="UspA" evidence="1">
    <location>
        <begin position="99"/>
        <end position="245"/>
    </location>
</feature>